<dbReference type="Proteomes" id="UP000301737">
    <property type="component" value="Unassembled WGS sequence"/>
</dbReference>
<dbReference type="PANTHER" id="PTHR19857">
    <property type="entry name" value="MITOCHONDRIAL DIVISION PROTEIN 1-RELATED"/>
    <property type="match status" value="1"/>
</dbReference>
<organism evidence="6 7">
    <name type="scientific">Zygosaccharomyces mellis</name>
    <dbReference type="NCBI Taxonomy" id="42258"/>
    <lineage>
        <taxon>Eukaryota</taxon>
        <taxon>Fungi</taxon>
        <taxon>Dikarya</taxon>
        <taxon>Ascomycota</taxon>
        <taxon>Saccharomycotina</taxon>
        <taxon>Saccharomycetes</taxon>
        <taxon>Saccharomycetales</taxon>
        <taxon>Saccharomycetaceae</taxon>
        <taxon>Zygosaccharomyces</taxon>
    </lineage>
</organism>
<dbReference type="InterPro" id="IPR036322">
    <property type="entry name" value="WD40_repeat_dom_sf"/>
</dbReference>
<evidence type="ECO:0000313" key="6">
    <source>
        <dbReference type="EMBL" id="GCE97991.1"/>
    </source>
</evidence>
<evidence type="ECO:0000259" key="5">
    <source>
        <dbReference type="Pfam" id="PF13360"/>
    </source>
</evidence>
<dbReference type="AlphaFoldDB" id="A0A4C2E222"/>
<gene>
    <name evidence="6" type="primary">SQT1</name>
    <name evidence="6" type="ORF">ZYGM_004398</name>
</gene>
<evidence type="ECO:0000256" key="1">
    <source>
        <dbReference type="ARBA" id="ARBA00022574"/>
    </source>
</evidence>
<feature type="domain" description="Pyrrolo-quinoline quinone repeat" evidence="5">
    <location>
        <begin position="105"/>
        <end position="395"/>
    </location>
</feature>
<comment type="caution">
    <text evidence="6">The sequence shown here is derived from an EMBL/GenBank/DDBJ whole genome shotgun (WGS) entry which is preliminary data.</text>
</comment>
<feature type="repeat" description="WD" evidence="3">
    <location>
        <begin position="76"/>
        <end position="111"/>
    </location>
</feature>
<feature type="region of interest" description="Disordered" evidence="4">
    <location>
        <begin position="1"/>
        <end position="57"/>
    </location>
</feature>
<name>A0A4C2E222_9SACH</name>
<dbReference type="InterPro" id="IPR001680">
    <property type="entry name" value="WD40_rpt"/>
</dbReference>
<sequence>MSQEEQQIDPSQGLDNPQDEFLRYNEVDQEIAADDGEEPMDEDDEDEELGDGGAEGGEEIDESIQIDLSNNSVTYFDKHTDSVFTIFQHPTLPLVCSGGGDNLAHLWTVHSQPPKFAGMLEGHTESVISGGFTSDGKFLVTADMTGKVIVNASQKGGSRWNKTSELQEVEEIVWLKCHPTIPGVFAFGATDGSVWCYQIDAQSGSVEQLMSGFAHQEDCTAGEFANISQGENVLQLITTATDGSIVGWNGFTAQQLFKISKDELKGLEAPWVTISRAPETANAALVACGSNNGVLAVINANNGAVLHLSAVMELQPGEDDIIASIEAIAWSSKLPLMALGLVSGDVLIYDTTTWRVRHKINLEESVTKILIEDENLFVSCINGKVYEYDVRSGQEKFVCLGHNMGVLDFVLYRRQDAPTRIITAGDEGVSLIFEVPN</sequence>
<evidence type="ECO:0000256" key="2">
    <source>
        <dbReference type="ARBA" id="ARBA00022737"/>
    </source>
</evidence>
<keyword evidence="2" id="KW-0677">Repeat</keyword>
<dbReference type="InterPro" id="IPR051179">
    <property type="entry name" value="WD_repeat_multifunction"/>
</dbReference>
<evidence type="ECO:0000256" key="3">
    <source>
        <dbReference type="PROSITE-ProRule" id="PRU00221"/>
    </source>
</evidence>
<feature type="compositionally biased region" description="Acidic residues" evidence="4">
    <location>
        <begin position="27"/>
        <end position="57"/>
    </location>
</feature>
<dbReference type="SUPFAM" id="SSF50978">
    <property type="entry name" value="WD40 repeat-like"/>
    <property type="match status" value="1"/>
</dbReference>
<dbReference type="PROSITE" id="PS50082">
    <property type="entry name" value="WD_REPEATS_2"/>
    <property type="match status" value="1"/>
</dbReference>
<evidence type="ECO:0000256" key="4">
    <source>
        <dbReference type="SAM" id="MobiDB-lite"/>
    </source>
</evidence>
<keyword evidence="1 3" id="KW-0853">WD repeat</keyword>
<dbReference type="OrthoDB" id="10261640at2759"/>
<dbReference type="FunFam" id="2.130.10.10:FF:000630">
    <property type="entry name" value="Ribosome assembly protein SQT1"/>
    <property type="match status" value="1"/>
</dbReference>
<dbReference type="InterPro" id="IPR015943">
    <property type="entry name" value="WD40/YVTN_repeat-like_dom_sf"/>
</dbReference>
<evidence type="ECO:0000313" key="7">
    <source>
        <dbReference type="Proteomes" id="UP000301737"/>
    </source>
</evidence>
<keyword evidence="7" id="KW-1185">Reference proteome</keyword>
<feature type="compositionally biased region" description="Polar residues" evidence="4">
    <location>
        <begin position="1"/>
        <end position="15"/>
    </location>
</feature>
<accession>A0A4C2E222</accession>
<dbReference type="PANTHER" id="PTHR19857:SF8">
    <property type="entry name" value="ANGIO-ASSOCIATED MIGRATORY CELL PROTEIN"/>
    <property type="match status" value="1"/>
</dbReference>
<dbReference type="EMBL" id="BIMX01000003">
    <property type="protein sequence ID" value="GCE97991.1"/>
    <property type="molecule type" value="Genomic_DNA"/>
</dbReference>
<reference evidence="6 7" key="1">
    <citation type="submission" date="2019-01" db="EMBL/GenBank/DDBJ databases">
        <title>Draft Genome Sequencing of Zygosaccharomyces mellis Ca-7.</title>
        <authorList>
            <person name="Shiwa Y."/>
            <person name="Kanesaki Y."/>
            <person name="Ishige T."/>
            <person name="Mura K."/>
            <person name="Hori T."/>
            <person name="Tamura T."/>
        </authorList>
    </citation>
    <scope>NUCLEOTIDE SEQUENCE [LARGE SCALE GENOMIC DNA]</scope>
    <source>
        <strain evidence="6 7">Ca-7</strain>
    </source>
</reference>
<proteinExistence type="predicted"/>
<dbReference type="InterPro" id="IPR002372">
    <property type="entry name" value="PQQ_rpt_dom"/>
</dbReference>
<dbReference type="Pfam" id="PF13360">
    <property type="entry name" value="PQQ_2"/>
    <property type="match status" value="1"/>
</dbReference>
<dbReference type="SMART" id="SM00320">
    <property type="entry name" value="WD40"/>
    <property type="match status" value="5"/>
</dbReference>
<protein>
    <submittedName>
        <fullName evidence="6">60S ribosomal subunit assembly or modification protein</fullName>
    </submittedName>
</protein>
<dbReference type="Gene3D" id="2.130.10.10">
    <property type="entry name" value="YVTN repeat-like/Quinoprotein amine dehydrogenase"/>
    <property type="match status" value="1"/>
</dbReference>